<protein>
    <recommendedName>
        <fullName evidence="5">Secreted protein</fullName>
    </recommendedName>
</protein>
<evidence type="ECO:0000313" key="3">
    <source>
        <dbReference type="EMBL" id="KAJ3583412.1"/>
    </source>
</evidence>
<proteinExistence type="predicted"/>
<evidence type="ECO:0008006" key="5">
    <source>
        <dbReference type="Google" id="ProtNLM"/>
    </source>
</evidence>
<feature type="chain" id="PRO_5040168863" description="Secreted protein" evidence="2">
    <location>
        <begin position="21"/>
        <end position="71"/>
    </location>
</feature>
<accession>A0A9Q0DB69</accession>
<gene>
    <name evidence="3" type="ORF">NHX12_017426</name>
</gene>
<feature type="compositionally biased region" description="Polar residues" evidence="1">
    <location>
        <begin position="60"/>
        <end position="71"/>
    </location>
</feature>
<keyword evidence="4" id="KW-1185">Reference proteome</keyword>
<dbReference type="AlphaFoldDB" id="A0A9Q0DB69"/>
<dbReference type="Proteomes" id="UP001148018">
    <property type="component" value="Unassembled WGS sequence"/>
</dbReference>
<feature type="region of interest" description="Disordered" evidence="1">
    <location>
        <begin position="37"/>
        <end position="71"/>
    </location>
</feature>
<sequence>MPAAATLIAFLYCHLQPAFGLTRTAGTLIIVIIKPGGPGMALHPKERGVTERRRDDDVQESYNPTSQSHLD</sequence>
<feature type="compositionally biased region" description="Basic and acidic residues" evidence="1">
    <location>
        <begin position="43"/>
        <end position="56"/>
    </location>
</feature>
<evidence type="ECO:0000256" key="1">
    <source>
        <dbReference type="SAM" id="MobiDB-lite"/>
    </source>
</evidence>
<name>A0A9Q0DB69_9TELE</name>
<dbReference type="EMBL" id="JANIIK010000363">
    <property type="protein sequence ID" value="KAJ3583412.1"/>
    <property type="molecule type" value="Genomic_DNA"/>
</dbReference>
<reference evidence="3" key="1">
    <citation type="submission" date="2022-07" db="EMBL/GenBank/DDBJ databases">
        <title>Chromosome-level genome of Muraenolepis orangiensis.</title>
        <authorList>
            <person name="Kim J."/>
        </authorList>
    </citation>
    <scope>NUCLEOTIDE SEQUENCE</scope>
    <source>
        <strain evidence="3">KU_S4_2022</strain>
        <tissue evidence="3">Muscle</tissue>
    </source>
</reference>
<feature type="signal peptide" evidence="2">
    <location>
        <begin position="1"/>
        <end position="20"/>
    </location>
</feature>
<evidence type="ECO:0000256" key="2">
    <source>
        <dbReference type="SAM" id="SignalP"/>
    </source>
</evidence>
<evidence type="ECO:0000313" key="4">
    <source>
        <dbReference type="Proteomes" id="UP001148018"/>
    </source>
</evidence>
<organism evidence="3 4">
    <name type="scientific">Muraenolepis orangiensis</name>
    <name type="common">Patagonian moray cod</name>
    <dbReference type="NCBI Taxonomy" id="630683"/>
    <lineage>
        <taxon>Eukaryota</taxon>
        <taxon>Metazoa</taxon>
        <taxon>Chordata</taxon>
        <taxon>Craniata</taxon>
        <taxon>Vertebrata</taxon>
        <taxon>Euteleostomi</taxon>
        <taxon>Actinopterygii</taxon>
        <taxon>Neopterygii</taxon>
        <taxon>Teleostei</taxon>
        <taxon>Neoteleostei</taxon>
        <taxon>Acanthomorphata</taxon>
        <taxon>Zeiogadaria</taxon>
        <taxon>Gadariae</taxon>
        <taxon>Gadiformes</taxon>
        <taxon>Muraenolepidoidei</taxon>
        <taxon>Muraenolepididae</taxon>
        <taxon>Muraenolepis</taxon>
    </lineage>
</organism>
<keyword evidence="2" id="KW-0732">Signal</keyword>
<comment type="caution">
    <text evidence="3">The sequence shown here is derived from an EMBL/GenBank/DDBJ whole genome shotgun (WGS) entry which is preliminary data.</text>
</comment>